<dbReference type="Gene3D" id="3.40.50.620">
    <property type="entry name" value="HUPs"/>
    <property type="match status" value="1"/>
</dbReference>
<name>A0A5U3G4Q3_SALET</name>
<comment type="caution">
    <text evidence="1">The sequence shown here is derived from an EMBL/GenBank/DDBJ whole genome shotgun (WGS) entry which is preliminary data.</text>
</comment>
<evidence type="ECO:0000313" key="1">
    <source>
        <dbReference type="EMBL" id="EBP4060789.1"/>
    </source>
</evidence>
<evidence type="ECO:0008006" key="2">
    <source>
        <dbReference type="Google" id="ProtNLM"/>
    </source>
</evidence>
<gene>
    <name evidence="1" type="ORF">Z599_24230</name>
</gene>
<reference evidence="1" key="1">
    <citation type="submission" date="2018-07" db="EMBL/GenBank/DDBJ databases">
        <authorList>
            <consortium name="GenomeTrakr network: Whole genome sequencing for foodborne pathogen traceback"/>
        </authorList>
    </citation>
    <scope>NUCLEOTIDE SEQUENCE</scope>
    <source>
        <strain evidence="1">MDH-2013-00175</strain>
    </source>
</reference>
<dbReference type="SUPFAM" id="SSF52402">
    <property type="entry name" value="Adenine nucleotide alpha hydrolases-like"/>
    <property type="match status" value="1"/>
</dbReference>
<dbReference type="AlphaFoldDB" id="A0A5U3G4Q3"/>
<dbReference type="EMBL" id="AAGLQK010000052">
    <property type="protein sequence ID" value="EBP4060789.1"/>
    <property type="molecule type" value="Genomic_DNA"/>
</dbReference>
<sequence>MMFRRILIPIDINRLGLITKIIPIVKDIASINNNVRIHLLISPLFPIIHGISGFITGYSSSNILIKSIKEIENHRLTMLSDMFCFLQERFIVHYVNSEPADIIVELADQIKADLILVGSSYPYQLMPSWIDLIETVAINNSKIPVLFIKNK</sequence>
<accession>A0A5U3G4Q3</accession>
<protein>
    <recommendedName>
        <fullName evidence="2">Universal stress protein</fullName>
    </recommendedName>
</protein>
<proteinExistence type="predicted"/>
<dbReference type="InterPro" id="IPR014729">
    <property type="entry name" value="Rossmann-like_a/b/a_fold"/>
</dbReference>
<organism evidence="1">
    <name type="scientific">Salmonella enterica I</name>
    <dbReference type="NCBI Taxonomy" id="59201"/>
    <lineage>
        <taxon>Bacteria</taxon>
        <taxon>Pseudomonadati</taxon>
        <taxon>Pseudomonadota</taxon>
        <taxon>Gammaproteobacteria</taxon>
        <taxon>Enterobacterales</taxon>
        <taxon>Enterobacteriaceae</taxon>
        <taxon>Salmonella</taxon>
    </lineage>
</organism>